<dbReference type="AlphaFoldDB" id="A0A9P6JNF3"/>
<protein>
    <submittedName>
        <fullName evidence="2">Uncharacterized protein</fullName>
    </submittedName>
</protein>
<evidence type="ECO:0000256" key="1">
    <source>
        <dbReference type="SAM" id="MobiDB-lite"/>
    </source>
</evidence>
<comment type="caution">
    <text evidence="2">The sequence shown here is derived from an EMBL/GenBank/DDBJ whole genome shotgun (WGS) entry which is preliminary data.</text>
</comment>
<accession>A0A9P6JNF3</accession>
<reference evidence="2" key="1">
    <citation type="submission" date="2020-11" db="EMBL/GenBank/DDBJ databases">
        <authorList>
            <consortium name="DOE Joint Genome Institute"/>
            <person name="Ahrendt S."/>
            <person name="Riley R."/>
            <person name="Andreopoulos W."/>
            <person name="Labutti K."/>
            <person name="Pangilinan J."/>
            <person name="Ruiz-Duenas F.J."/>
            <person name="Barrasa J.M."/>
            <person name="Sanchez-Garcia M."/>
            <person name="Camarero S."/>
            <person name="Miyauchi S."/>
            <person name="Serrano A."/>
            <person name="Linde D."/>
            <person name="Babiker R."/>
            <person name="Drula E."/>
            <person name="Ayuso-Fernandez I."/>
            <person name="Pacheco R."/>
            <person name="Padilla G."/>
            <person name="Ferreira P."/>
            <person name="Barriuso J."/>
            <person name="Kellner H."/>
            <person name="Castanera R."/>
            <person name="Alfaro M."/>
            <person name="Ramirez L."/>
            <person name="Pisabarro A.G."/>
            <person name="Kuo A."/>
            <person name="Tritt A."/>
            <person name="Lipzen A."/>
            <person name="He G."/>
            <person name="Yan M."/>
            <person name="Ng V."/>
            <person name="Cullen D."/>
            <person name="Martin F."/>
            <person name="Rosso M.-N."/>
            <person name="Henrissat B."/>
            <person name="Hibbett D."/>
            <person name="Martinez A.T."/>
            <person name="Grigoriev I.V."/>
        </authorList>
    </citation>
    <scope>NUCLEOTIDE SEQUENCE</scope>
    <source>
        <strain evidence="2">CBS 506.95</strain>
    </source>
</reference>
<feature type="compositionally biased region" description="Polar residues" evidence="1">
    <location>
        <begin position="123"/>
        <end position="138"/>
    </location>
</feature>
<dbReference type="OrthoDB" id="3271070at2759"/>
<dbReference type="EMBL" id="MU157864">
    <property type="protein sequence ID" value="KAF9527086.1"/>
    <property type="molecule type" value="Genomic_DNA"/>
</dbReference>
<organism evidence="2 3">
    <name type="scientific">Crepidotus variabilis</name>
    <dbReference type="NCBI Taxonomy" id="179855"/>
    <lineage>
        <taxon>Eukaryota</taxon>
        <taxon>Fungi</taxon>
        <taxon>Dikarya</taxon>
        <taxon>Basidiomycota</taxon>
        <taxon>Agaricomycotina</taxon>
        <taxon>Agaricomycetes</taxon>
        <taxon>Agaricomycetidae</taxon>
        <taxon>Agaricales</taxon>
        <taxon>Agaricineae</taxon>
        <taxon>Crepidotaceae</taxon>
        <taxon>Crepidotus</taxon>
    </lineage>
</organism>
<name>A0A9P6JNF3_9AGAR</name>
<keyword evidence="3" id="KW-1185">Reference proteome</keyword>
<evidence type="ECO:0000313" key="2">
    <source>
        <dbReference type="EMBL" id="KAF9527086.1"/>
    </source>
</evidence>
<feature type="compositionally biased region" description="Low complexity" evidence="1">
    <location>
        <begin position="150"/>
        <end position="162"/>
    </location>
</feature>
<proteinExistence type="predicted"/>
<sequence>MATPMHPRTKCVHGECRCASFFVIDPTANPGPPRRTPSTPTEPCHSCQHPWYSHLGGPMSHFDSNVHYSRGGLVMSHCGGFYSLENSWSRMPDCVCGSAHGYHTEQEEFAQWVRDRAGMGFPQSASTQTGLPSGQLTGAPSRLTYPPPVSLTSPLSSPRLTTLTPNTLPPPISAFVSSSQPSTALQARDQSRLRQRVNHAVTARGGPGNRQHTAVIIDTPVEEVSFDVAIWPLTSRTTDLFVIEDSNYLPLLHHLKDHGLRFELVIAKGAPGSVIVRSINTALQQCLVDGGFTLPNFPAAPDSDTSQYQAQPWRILQGTKKGHQVTFSYSTKITSNERLNEANLKKTLQGKFKQPYCHNKLVIFLVPWHCNLSAPLVGRLSDFASGESSFAFPEKPHGCVGQHILFEVPISSVSTVSECRCVSTCPINEPPLPDNDVVMAPPSDISGANETSVTIGEGGSRQRVRSYSTAMGENAQTAESSNRNIRRRITPTSTVHGSQNSVTPRPSTATFQPPAPFVSPPPIVFNNAPNPEDDNLIMKWLTYCKELMFAPHGAANLDEDAVHLEVSAQSTMDIGRLIYQELWQRQSMVSSAIQLDQVRPQGIWDSTAFAVAFGAFLPRASNASSPYVVRPDRNSPGVSLGIGLERGVLVAVNAEAFSRQELWTAAEYGNRGLRPTFTGIQTRFHNPTTITDFKAAGSIVALRLLHLGHVEIIDSWLLAALMLGRRVFEDVPFSVIQQVDSALAAAVDPWMEFDYNSASSTAPPRLQSLFINTFGTTASAILSTERSPESHASLTVMILSFLAFGTPDPWNQAEFLAMQAGFNLELTQDVDEGVDGTLSGRSCRKFTASNLVRMLHAATNRKLTSSHELIERISVVPKLGARDPTGVLTPIAAIFKSRLISYLKGEGHPSSLIGTFVTPEQYEESKTDGGLRSRLLLEALTDTDMLPVEPEWQVDLTVHHVSGDNHRNNENKTIAFHVCAQYADIAVTEHLKSLLTQYIEDDEESLKAFDKWFHGILLFSGRRSGYNIL</sequence>
<dbReference type="Proteomes" id="UP000807306">
    <property type="component" value="Unassembled WGS sequence"/>
</dbReference>
<feature type="region of interest" description="Disordered" evidence="1">
    <location>
        <begin position="120"/>
        <end position="162"/>
    </location>
</feature>
<evidence type="ECO:0000313" key="3">
    <source>
        <dbReference type="Proteomes" id="UP000807306"/>
    </source>
</evidence>
<gene>
    <name evidence="2" type="ORF">CPB83DRAFT_430299</name>
</gene>